<evidence type="ECO:0000313" key="3">
    <source>
        <dbReference type="Proteomes" id="UP000232453"/>
    </source>
</evidence>
<feature type="compositionally biased region" description="Basic and acidic residues" evidence="1">
    <location>
        <begin position="130"/>
        <end position="145"/>
    </location>
</feature>
<comment type="caution">
    <text evidence="2">The sequence shown here is derived from an EMBL/GenBank/DDBJ whole genome shotgun (WGS) entry which is preliminary data.</text>
</comment>
<reference evidence="2 3" key="1">
    <citation type="submission" date="2017-11" db="EMBL/GenBank/DDBJ databases">
        <title>Sequencing the genomes of 1000 actinobacteria strains.</title>
        <authorList>
            <person name="Klenk H.-P."/>
        </authorList>
    </citation>
    <scope>NUCLEOTIDE SEQUENCE [LARGE SCALE GENOMIC DNA]</scope>
    <source>
        <strain evidence="2 3">DSM 44104</strain>
    </source>
</reference>
<protein>
    <submittedName>
        <fullName evidence="2">Uncharacterized protein</fullName>
    </submittedName>
</protein>
<evidence type="ECO:0000256" key="1">
    <source>
        <dbReference type="SAM" id="MobiDB-lite"/>
    </source>
</evidence>
<gene>
    <name evidence="2" type="ORF">ATL51_5196</name>
</gene>
<dbReference type="Proteomes" id="UP000232453">
    <property type="component" value="Unassembled WGS sequence"/>
</dbReference>
<organism evidence="2 3">
    <name type="scientific">Pseudonocardia alni</name>
    <name type="common">Amycolata alni</name>
    <dbReference type="NCBI Taxonomy" id="33907"/>
    <lineage>
        <taxon>Bacteria</taxon>
        <taxon>Bacillati</taxon>
        <taxon>Actinomycetota</taxon>
        <taxon>Actinomycetes</taxon>
        <taxon>Pseudonocardiales</taxon>
        <taxon>Pseudonocardiaceae</taxon>
        <taxon>Pseudonocardia</taxon>
    </lineage>
</organism>
<dbReference type="AntiFam" id="ANF00095">
    <property type="entry name" value="Shadow ORF (opposite ABC transporters)"/>
</dbReference>
<sequence>MEPAQRAGDGGPRGAGRVELVDGVLPDQRDDARGAVTHRPRRGGTGQCEGAPRPHPGQCPEQGGLAAAGRPGDHGQPAGPHGNDHVRGGPGDGRGDVPRVEDRYRGGRRPCSCPGRRRTGRGRRRRGGAHPHDPVGDRGDGRVVGDDEGDAAAGPEQLDDDGGRGGIEARGGLVEHEQGGVACQRPGERDPAGLAPGEPVGPQPPDGRRVEADRTERRIGVGDGQLGPGVAQRVQRRVLPRLAATPSVDELRY</sequence>
<feature type="compositionally biased region" description="Basic and acidic residues" evidence="1">
    <location>
        <begin position="82"/>
        <end position="105"/>
    </location>
</feature>
<dbReference type="EMBL" id="PHUJ01000003">
    <property type="protein sequence ID" value="PKB33434.1"/>
    <property type="molecule type" value="Genomic_DNA"/>
</dbReference>
<name>A0AA44UTW5_PSEA5</name>
<feature type="region of interest" description="Disordered" evidence="1">
    <location>
        <begin position="1"/>
        <end position="229"/>
    </location>
</feature>
<dbReference type="AntiFam" id="ANF00142">
    <property type="entry name" value="Shadow ORF (opposite yadG)"/>
</dbReference>
<feature type="compositionally biased region" description="Basic and acidic residues" evidence="1">
    <location>
        <begin position="206"/>
        <end position="220"/>
    </location>
</feature>
<dbReference type="AlphaFoldDB" id="A0AA44UTW5"/>
<accession>A0AA44UTW5</accession>
<feature type="compositionally biased region" description="Basic residues" evidence="1">
    <location>
        <begin position="115"/>
        <end position="129"/>
    </location>
</feature>
<evidence type="ECO:0000313" key="2">
    <source>
        <dbReference type="EMBL" id="PKB33434.1"/>
    </source>
</evidence>
<proteinExistence type="predicted"/>